<dbReference type="PANTHER" id="PTHR43240:SF5">
    <property type="entry name" value="1,4-DIHYDROXY-2-NAPHTHOYL-COA THIOESTERASE 1"/>
    <property type="match status" value="1"/>
</dbReference>
<accession>A0A168EPZ7</accession>
<keyword evidence="2 4" id="KW-0378">Hydrolase</keyword>
<reference evidence="4 5" key="1">
    <citation type="submission" date="2016-01" db="EMBL/GenBank/DDBJ databases">
        <title>Complete genome sequence of a soil Actinobacterium, Isoptericola dokdonensis DS-3.</title>
        <authorList>
            <person name="Kwon S.-K."/>
            <person name="Kim J.F."/>
        </authorList>
    </citation>
    <scope>NUCLEOTIDE SEQUENCE [LARGE SCALE GENOMIC DNA]</scope>
    <source>
        <strain evidence="4 5">DS-3</strain>
    </source>
</reference>
<dbReference type="NCBIfam" id="TIGR00369">
    <property type="entry name" value="unchar_dom_1"/>
    <property type="match status" value="1"/>
</dbReference>
<evidence type="ECO:0000313" key="5">
    <source>
        <dbReference type="Proteomes" id="UP000076794"/>
    </source>
</evidence>
<dbReference type="InterPro" id="IPR003736">
    <property type="entry name" value="PAAI_dom"/>
</dbReference>
<evidence type="ECO:0000256" key="2">
    <source>
        <dbReference type="ARBA" id="ARBA00022801"/>
    </source>
</evidence>
<dbReference type="Gene3D" id="3.10.129.10">
    <property type="entry name" value="Hotdog Thioesterase"/>
    <property type="match status" value="1"/>
</dbReference>
<dbReference type="Proteomes" id="UP000076794">
    <property type="component" value="Chromosome"/>
</dbReference>
<comment type="similarity">
    <text evidence="1">Belongs to the thioesterase PaaI family.</text>
</comment>
<dbReference type="CDD" id="cd03443">
    <property type="entry name" value="PaaI_thioesterase"/>
    <property type="match status" value="1"/>
</dbReference>
<evidence type="ECO:0000313" key="4">
    <source>
        <dbReference type="EMBL" id="ANC30326.1"/>
    </source>
</evidence>
<dbReference type="GO" id="GO:0061522">
    <property type="term" value="F:1,4-dihydroxy-2-naphthoyl-CoA thioesterase activity"/>
    <property type="evidence" value="ECO:0007669"/>
    <property type="project" value="TreeGrafter"/>
</dbReference>
<dbReference type="SUPFAM" id="SSF54637">
    <property type="entry name" value="Thioesterase/thiol ester dehydrase-isomerase"/>
    <property type="match status" value="1"/>
</dbReference>
<dbReference type="InterPro" id="IPR006683">
    <property type="entry name" value="Thioestr_dom"/>
</dbReference>
<feature type="domain" description="Thioesterase" evidence="3">
    <location>
        <begin position="53"/>
        <end position="128"/>
    </location>
</feature>
<proteinExistence type="inferred from homology"/>
<gene>
    <name evidence="4" type="primary">entH</name>
    <name evidence="4" type="ORF">I598_0749</name>
</gene>
<dbReference type="PATRIC" id="fig|1300344.3.peg.754"/>
<keyword evidence="5" id="KW-1185">Reference proteome</keyword>
<name>A0A168EPZ7_9MICO</name>
<evidence type="ECO:0000259" key="3">
    <source>
        <dbReference type="Pfam" id="PF03061"/>
    </source>
</evidence>
<dbReference type="PANTHER" id="PTHR43240">
    <property type="entry name" value="1,4-DIHYDROXY-2-NAPHTHOYL-COA THIOESTERASE 1"/>
    <property type="match status" value="1"/>
</dbReference>
<sequence>MTDTTPGHPRTTADWQRAAAGTLLERTGIELVEVGAERTLGTMPVAGNTQPAGLLHGGATATLAETLGSVAAQVHAGTGRAAVGIELNVTHHRGVREGTVHGTATAIHLGRSTAAYEIVVVDDDGRRVATARLTCMVLGTP</sequence>
<dbReference type="Pfam" id="PF03061">
    <property type="entry name" value="4HBT"/>
    <property type="match status" value="1"/>
</dbReference>
<dbReference type="GO" id="GO:0005829">
    <property type="term" value="C:cytosol"/>
    <property type="evidence" value="ECO:0007669"/>
    <property type="project" value="TreeGrafter"/>
</dbReference>
<dbReference type="KEGG" id="ido:I598_0749"/>
<dbReference type="InterPro" id="IPR029069">
    <property type="entry name" value="HotDog_dom_sf"/>
</dbReference>
<dbReference type="OrthoDB" id="9798208at2"/>
<protein>
    <submittedName>
        <fullName evidence="4">Proofreading thioesterase EntH</fullName>
        <ecNumber evidence="4">3.1.2.-</ecNumber>
    </submittedName>
</protein>
<dbReference type="EC" id="3.1.2.-" evidence="4"/>
<dbReference type="RefSeq" id="WP_068201386.1">
    <property type="nucleotide sequence ID" value="NZ_CP014209.1"/>
</dbReference>
<dbReference type="AlphaFoldDB" id="A0A168EPZ7"/>
<dbReference type="STRING" id="1300344.I598_0749"/>
<evidence type="ECO:0000256" key="1">
    <source>
        <dbReference type="ARBA" id="ARBA00008324"/>
    </source>
</evidence>
<dbReference type="EMBL" id="CP014209">
    <property type="protein sequence ID" value="ANC30326.1"/>
    <property type="molecule type" value="Genomic_DNA"/>
</dbReference>
<organism evidence="4 5">
    <name type="scientific">Isoptericola dokdonensis DS-3</name>
    <dbReference type="NCBI Taxonomy" id="1300344"/>
    <lineage>
        <taxon>Bacteria</taxon>
        <taxon>Bacillati</taxon>
        <taxon>Actinomycetota</taxon>
        <taxon>Actinomycetes</taxon>
        <taxon>Micrococcales</taxon>
        <taxon>Promicromonosporaceae</taxon>
        <taxon>Isoptericola</taxon>
    </lineage>
</organism>